<protein>
    <submittedName>
        <fullName evidence="1">Uncharacterized protein</fullName>
    </submittedName>
</protein>
<proteinExistence type="predicted"/>
<dbReference type="AlphaFoldDB" id="A0A1A9VBH7"/>
<sequence>MKIDENVENFTLMLTVNHRASVQYSPERFAYIVSDVQIDIGSAATVMSAKQLQFPQREKRVSNKRFLKKYDYKIYIICDRDHLNARKPIKQDLSNYETINELFNVRAQIPYNLVLVVGVDLMLLKLFLPVFSLVKKESLRTAINKVTNAVLSLIYQLMPNTLQIRPVYPPQ</sequence>
<dbReference type="Proteomes" id="UP000078200">
    <property type="component" value="Unassembled WGS sequence"/>
</dbReference>
<evidence type="ECO:0000313" key="1">
    <source>
        <dbReference type="EnsemblMetazoa" id="GAUT031867-PA"/>
    </source>
</evidence>
<organism evidence="1 2">
    <name type="scientific">Glossina austeni</name>
    <name type="common">Savannah tsetse fly</name>
    <dbReference type="NCBI Taxonomy" id="7395"/>
    <lineage>
        <taxon>Eukaryota</taxon>
        <taxon>Metazoa</taxon>
        <taxon>Ecdysozoa</taxon>
        <taxon>Arthropoda</taxon>
        <taxon>Hexapoda</taxon>
        <taxon>Insecta</taxon>
        <taxon>Pterygota</taxon>
        <taxon>Neoptera</taxon>
        <taxon>Endopterygota</taxon>
        <taxon>Diptera</taxon>
        <taxon>Brachycera</taxon>
        <taxon>Muscomorpha</taxon>
        <taxon>Hippoboscoidea</taxon>
        <taxon>Glossinidae</taxon>
        <taxon>Glossina</taxon>
    </lineage>
</organism>
<dbReference type="EnsemblMetazoa" id="GAUT031867-RA">
    <property type="protein sequence ID" value="GAUT031867-PA"/>
    <property type="gene ID" value="GAUT031867"/>
</dbReference>
<dbReference type="VEuPathDB" id="VectorBase:GAUT031867"/>
<keyword evidence="2" id="KW-1185">Reference proteome</keyword>
<evidence type="ECO:0000313" key="2">
    <source>
        <dbReference type="Proteomes" id="UP000078200"/>
    </source>
</evidence>
<name>A0A1A9VBH7_GLOAU</name>
<accession>A0A1A9VBH7</accession>
<reference evidence="1" key="1">
    <citation type="submission" date="2020-05" db="UniProtKB">
        <authorList>
            <consortium name="EnsemblMetazoa"/>
        </authorList>
    </citation>
    <scope>IDENTIFICATION</scope>
    <source>
        <strain evidence="1">TTRI</strain>
    </source>
</reference>